<dbReference type="InterPro" id="IPR032774">
    <property type="entry name" value="WG_beta_rep"/>
</dbReference>
<keyword evidence="1" id="KW-0732">Signal</keyword>
<dbReference type="Pfam" id="PF14903">
    <property type="entry name" value="WG_beta_rep"/>
    <property type="match status" value="4"/>
</dbReference>
<dbReference type="PANTHER" id="PTHR37841:SF1">
    <property type="entry name" value="DUF3298 DOMAIN-CONTAINING PROTEIN"/>
    <property type="match status" value="1"/>
</dbReference>
<dbReference type="AlphaFoldDB" id="A0A365XP80"/>
<proteinExistence type="predicted"/>
<dbReference type="OrthoDB" id="2485468at2"/>
<evidence type="ECO:0008006" key="4">
    <source>
        <dbReference type="Google" id="ProtNLM"/>
    </source>
</evidence>
<evidence type="ECO:0000313" key="3">
    <source>
        <dbReference type="Proteomes" id="UP000253410"/>
    </source>
</evidence>
<name>A0A365XP80_9BACT</name>
<dbReference type="Proteomes" id="UP000253410">
    <property type="component" value="Unassembled WGS sequence"/>
</dbReference>
<dbReference type="EMBL" id="QFFJ01000003">
    <property type="protein sequence ID" value="RBL88142.1"/>
    <property type="molecule type" value="Genomic_DNA"/>
</dbReference>
<organism evidence="2 3">
    <name type="scientific">Chitinophaga flava</name>
    <dbReference type="NCBI Taxonomy" id="2259036"/>
    <lineage>
        <taxon>Bacteria</taxon>
        <taxon>Pseudomonadati</taxon>
        <taxon>Bacteroidota</taxon>
        <taxon>Chitinophagia</taxon>
        <taxon>Chitinophagales</taxon>
        <taxon>Chitinophagaceae</taxon>
        <taxon>Chitinophaga</taxon>
    </lineage>
</organism>
<sequence length="611" mass="70101">MKTINMKSLFCITALALAGISSQAQSFDPRPQFGDDLPTVQYTVQKYAHLQNLTIQLNEFEQPEYTVDSTHRADGVDDVTMCYQDFWYLFNERLYNVCTHYIVVNGKYEYMEEQFPDIPQDQLETSVKRMGFQQKIGDMYFSDAYDYYYKIYTKREGATWEYHATDVSKLPENIRAIVQKGIAAGRSKASTGNKDTLRATNTADFELRPAHYLFMEAEEFSDGLAVVAADKYGEVMIKSFGKNNKFGYINKSGVFQILPIYESAQPFKDGFAIVQSEYRSNPHFINKAGKNQFNQYFREARNFSEGFAVVGGVDKLYGCIDTTGKLITQFRYDKIGDFKNGYARVYRDGKWGFINGKGVEVVLPQFSAVRDFHEGYAFVEKQADGGTYYQYIDSTYKIAFELRAEAVSPDDAHYLGRNEYYDFHNGVIKIIYYPRGHFVGREIRYIDTKGKSLNTAVGRLAYLGEDALFVEKGYRGPYSGLKNIKDRWQVEPQFEEIGNFSEGLAKVKLNDNWGYINRNGDVVINKDILKPKGSILNTYPITSAENFSEGLALIESRSGFGYINHDGAWVIEPSFYKATSFKNGFARVKIPGRTEWYYIDKIGRIIRPERR</sequence>
<accession>A0A365XP80</accession>
<protein>
    <recommendedName>
        <fullName evidence="4">WG repeat-containing protein</fullName>
    </recommendedName>
</protein>
<keyword evidence="3" id="KW-1185">Reference proteome</keyword>
<reference evidence="2 3" key="1">
    <citation type="submission" date="2018-05" db="EMBL/GenBank/DDBJ databases">
        <title>Chitinophaga sp. K3CV102501T nov., isolated from isolated from a monsoon evergreen broad-leaved forest soil.</title>
        <authorList>
            <person name="Lv Y."/>
        </authorList>
    </citation>
    <scope>NUCLEOTIDE SEQUENCE [LARGE SCALE GENOMIC DNA]</scope>
    <source>
        <strain evidence="2 3">GDMCC 1.1325</strain>
    </source>
</reference>
<feature type="chain" id="PRO_5016587255" description="WG repeat-containing protein" evidence="1">
    <location>
        <begin position="27"/>
        <end position="611"/>
    </location>
</feature>
<dbReference type="RefSeq" id="WP_113619969.1">
    <property type="nucleotide sequence ID" value="NZ_QFFJ01000003.1"/>
</dbReference>
<dbReference type="PANTHER" id="PTHR37841">
    <property type="entry name" value="GLR2918 PROTEIN"/>
    <property type="match status" value="1"/>
</dbReference>
<evidence type="ECO:0000256" key="1">
    <source>
        <dbReference type="SAM" id="SignalP"/>
    </source>
</evidence>
<dbReference type="SUPFAM" id="SSF69360">
    <property type="entry name" value="Cell wall binding repeat"/>
    <property type="match status" value="1"/>
</dbReference>
<gene>
    <name evidence="2" type="ORF">DF182_31985</name>
</gene>
<feature type="signal peptide" evidence="1">
    <location>
        <begin position="1"/>
        <end position="26"/>
    </location>
</feature>
<evidence type="ECO:0000313" key="2">
    <source>
        <dbReference type="EMBL" id="RBL88142.1"/>
    </source>
</evidence>
<comment type="caution">
    <text evidence="2">The sequence shown here is derived from an EMBL/GenBank/DDBJ whole genome shotgun (WGS) entry which is preliminary data.</text>
</comment>